<feature type="transmembrane region" description="Helical" evidence="6">
    <location>
        <begin position="227"/>
        <end position="252"/>
    </location>
</feature>
<sequence>MSVLRQHLYNRQSNTKPLADSNTTAPPLGFGWQSLGPACAITALALYVLSLRLYTRIVLIRYVGLEDVLISMAMDLGLTVLQILSIVMLVCMGFPRVFSVVLRLIIIQLSITWLCLSYASMNLVKASIITQYIQLSRGEGSQLARRICYGVLGLILVAFLYAFLLTVSLCQPWKKTFHPSIPGKCFPISKYVVSIFTMNTALDIIVVCLPIPVLRRLQLPRRERGELAFILFLGTIACMFGIVRFALSLHYALAGRFNDFKVATTMWCALEINTGITCASLWCIKPLIQRMFPRLLESQTPARNNMRLNKISVSSTIDTREGSTAGFIPPPEISTDPERIAQVSPITKSYHRRSSSTIPTVMAYGGSGEMEPVRETIYEE</sequence>
<dbReference type="GO" id="GO:0016020">
    <property type="term" value="C:membrane"/>
    <property type="evidence" value="ECO:0007669"/>
    <property type="project" value="UniProtKB-SubCell"/>
</dbReference>
<feature type="transmembrane region" description="Helical" evidence="6">
    <location>
        <begin position="104"/>
        <end position="126"/>
    </location>
</feature>
<evidence type="ECO:0000256" key="2">
    <source>
        <dbReference type="ARBA" id="ARBA00022692"/>
    </source>
</evidence>
<keyword evidence="9" id="KW-1185">Reference proteome</keyword>
<feature type="transmembrane region" description="Helical" evidence="6">
    <location>
        <begin position="188"/>
        <end position="215"/>
    </location>
</feature>
<evidence type="ECO:0000313" key="9">
    <source>
        <dbReference type="Proteomes" id="UP000800235"/>
    </source>
</evidence>
<feature type="transmembrane region" description="Helical" evidence="6">
    <location>
        <begin position="35"/>
        <end position="55"/>
    </location>
</feature>
<evidence type="ECO:0000313" key="8">
    <source>
        <dbReference type="EMBL" id="KAF2436892.1"/>
    </source>
</evidence>
<feature type="transmembrane region" description="Helical" evidence="6">
    <location>
        <begin position="76"/>
        <end position="98"/>
    </location>
</feature>
<dbReference type="EMBL" id="MU007009">
    <property type="protein sequence ID" value="KAF2436892.1"/>
    <property type="molecule type" value="Genomic_DNA"/>
</dbReference>
<proteinExistence type="inferred from homology"/>
<evidence type="ECO:0000256" key="6">
    <source>
        <dbReference type="SAM" id="Phobius"/>
    </source>
</evidence>
<organism evidence="8 9">
    <name type="scientific">Tothia fuscella</name>
    <dbReference type="NCBI Taxonomy" id="1048955"/>
    <lineage>
        <taxon>Eukaryota</taxon>
        <taxon>Fungi</taxon>
        <taxon>Dikarya</taxon>
        <taxon>Ascomycota</taxon>
        <taxon>Pezizomycotina</taxon>
        <taxon>Dothideomycetes</taxon>
        <taxon>Pleosporomycetidae</taxon>
        <taxon>Venturiales</taxon>
        <taxon>Cylindrosympodiaceae</taxon>
        <taxon>Tothia</taxon>
    </lineage>
</organism>
<comment type="subcellular location">
    <subcellularLocation>
        <location evidence="1">Membrane</location>
        <topology evidence="1">Multi-pass membrane protein</topology>
    </subcellularLocation>
</comment>
<gene>
    <name evidence="8" type="ORF">EJ08DRAFT_577943</name>
</gene>
<dbReference type="InterPro" id="IPR052337">
    <property type="entry name" value="SAT4-like"/>
</dbReference>
<keyword evidence="3 6" id="KW-1133">Transmembrane helix</keyword>
<comment type="similarity">
    <text evidence="5">Belongs to the SAT4 family.</text>
</comment>
<evidence type="ECO:0000259" key="7">
    <source>
        <dbReference type="Pfam" id="PF20684"/>
    </source>
</evidence>
<evidence type="ECO:0000256" key="4">
    <source>
        <dbReference type="ARBA" id="ARBA00023136"/>
    </source>
</evidence>
<comment type="caution">
    <text evidence="8">The sequence shown here is derived from an EMBL/GenBank/DDBJ whole genome shotgun (WGS) entry which is preliminary data.</text>
</comment>
<feature type="transmembrane region" description="Helical" evidence="6">
    <location>
        <begin position="147"/>
        <end position="168"/>
    </location>
</feature>
<name>A0A9P4P400_9PEZI</name>
<keyword evidence="4 6" id="KW-0472">Membrane</keyword>
<evidence type="ECO:0000256" key="3">
    <source>
        <dbReference type="ARBA" id="ARBA00022989"/>
    </source>
</evidence>
<evidence type="ECO:0000256" key="1">
    <source>
        <dbReference type="ARBA" id="ARBA00004141"/>
    </source>
</evidence>
<dbReference type="InterPro" id="IPR049326">
    <property type="entry name" value="Rhodopsin_dom_fungi"/>
</dbReference>
<dbReference type="PANTHER" id="PTHR33048:SF47">
    <property type="entry name" value="INTEGRAL MEMBRANE PROTEIN-RELATED"/>
    <property type="match status" value="1"/>
</dbReference>
<dbReference type="Proteomes" id="UP000800235">
    <property type="component" value="Unassembled WGS sequence"/>
</dbReference>
<dbReference type="PANTHER" id="PTHR33048">
    <property type="entry name" value="PTH11-LIKE INTEGRAL MEMBRANE PROTEIN (AFU_ORTHOLOGUE AFUA_5G11245)"/>
    <property type="match status" value="1"/>
</dbReference>
<dbReference type="AlphaFoldDB" id="A0A9P4P400"/>
<accession>A0A9P4P400</accession>
<dbReference type="Pfam" id="PF20684">
    <property type="entry name" value="Fung_rhodopsin"/>
    <property type="match status" value="1"/>
</dbReference>
<keyword evidence="2 6" id="KW-0812">Transmembrane</keyword>
<dbReference type="OrthoDB" id="444631at2759"/>
<protein>
    <recommendedName>
        <fullName evidence="7">Rhodopsin domain-containing protein</fullName>
    </recommendedName>
</protein>
<feature type="transmembrane region" description="Helical" evidence="6">
    <location>
        <begin position="264"/>
        <end position="284"/>
    </location>
</feature>
<feature type="domain" description="Rhodopsin" evidence="7">
    <location>
        <begin position="51"/>
        <end position="290"/>
    </location>
</feature>
<evidence type="ECO:0000256" key="5">
    <source>
        <dbReference type="ARBA" id="ARBA00038359"/>
    </source>
</evidence>
<reference evidence="8" key="1">
    <citation type="journal article" date="2020" name="Stud. Mycol.">
        <title>101 Dothideomycetes genomes: a test case for predicting lifestyles and emergence of pathogens.</title>
        <authorList>
            <person name="Haridas S."/>
            <person name="Albert R."/>
            <person name="Binder M."/>
            <person name="Bloem J."/>
            <person name="Labutti K."/>
            <person name="Salamov A."/>
            <person name="Andreopoulos B."/>
            <person name="Baker S."/>
            <person name="Barry K."/>
            <person name="Bills G."/>
            <person name="Bluhm B."/>
            <person name="Cannon C."/>
            <person name="Castanera R."/>
            <person name="Culley D."/>
            <person name="Daum C."/>
            <person name="Ezra D."/>
            <person name="Gonzalez J."/>
            <person name="Henrissat B."/>
            <person name="Kuo A."/>
            <person name="Liang C."/>
            <person name="Lipzen A."/>
            <person name="Lutzoni F."/>
            <person name="Magnuson J."/>
            <person name="Mondo S."/>
            <person name="Nolan M."/>
            <person name="Ohm R."/>
            <person name="Pangilinan J."/>
            <person name="Park H.-J."/>
            <person name="Ramirez L."/>
            <person name="Alfaro M."/>
            <person name="Sun H."/>
            <person name="Tritt A."/>
            <person name="Yoshinaga Y."/>
            <person name="Zwiers L.-H."/>
            <person name="Turgeon B."/>
            <person name="Goodwin S."/>
            <person name="Spatafora J."/>
            <person name="Crous P."/>
            <person name="Grigoriev I."/>
        </authorList>
    </citation>
    <scope>NUCLEOTIDE SEQUENCE</scope>
    <source>
        <strain evidence="8">CBS 130266</strain>
    </source>
</reference>